<gene>
    <name evidence="4" type="ORF">BJI69_10450</name>
</gene>
<dbReference type="AlphaFoldDB" id="A0A1L3ET72"/>
<reference evidence="5" key="1">
    <citation type="submission" date="2016-09" db="EMBL/GenBank/DDBJ databases">
        <authorList>
            <person name="Lysoe E."/>
        </authorList>
    </citation>
    <scope>NUCLEOTIDE SEQUENCE [LARGE SCALE GENOMIC DNA]</scope>
    <source>
        <strain evidence="5">LJ96T</strain>
    </source>
</reference>
<evidence type="ECO:0000256" key="1">
    <source>
        <dbReference type="SAM" id="MobiDB-lite"/>
    </source>
</evidence>
<accession>A0A1L3ET72</accession>
<feature type="region of interest" description="Disordered" evidence="1">
    <location>
        <begin position="497"/>
        <end position="532"/>
    </location>
</feature>
<dbReference type="Pfam" id="PF01471">
    <property type="entry name" value="PG_binding_1"/>
    <property type="match status" value="1"/>
</dbReference>
<dbReference type="InterPro" id="IPR036365">
    <property type="entry name" value="PGBD-like_sf"/>
</dbReference>
<name>A0A1L3ET72_9GAMM</name>
<evidence type="ECO:0000313" key="5">
    <source>
        <dbReference type="Proteomes" id="UP000182987"/>
    </source>
</evidence>
<evidence type="ECO:0000259" key="3">
    <source>
        <dbReference type="Pfam" id="PF20410"/>
    </source>
</evidence>
<feature type="compositionally biased region" description="Polar residues" evidence="1">
    <location>
        <begin position="497"/>
        <end position="509"/>
    </location>
</feature>
<organism evidence="4 5">
    <name type="scientific">Luteibacter rhizovicinus DSM 16549</name>
    <dbReference type="NCBI Taxonomy" id="1440763"/>
    <lineage>
        <taxon>Bacteria</taxon>
        <taxon>Pseudomonadati</taxon>
        <taxon>Pseudomonadota</taxon>
        <taxon>Gammaproteobacteria</taxon>
        <taxon>Lysobacterales</taxon>
        <taxon>Rhodanobacteraceae</taxon>
        <taxon>Luteibacter</taxon>
    </lineage>
</organism>
<dbReference type="Gene3D" id="1.10.101.10">
    <property type="entry name" value="PGBD-like superfamily/PGBD"/>
    <property type="match status" value="1"/>
</dbReference>
<proteinExistence type="predicted"/>
<dbReference type="SUPFAM" id="SSF47090">
    <property type="entry name" value="PGBD-like"/>
    <property type="match status" value="1"/>
</dbReference>
<evidence type="ECO:0000259" key="2">
    <source>
        <dbReference type="Pfam" id="PF01471"/>
    </source>
</evidence>
<feature type="domain" description="X-Tfes XVIPCD" evidence="3">
    <location>
        <begin position="405"/>
        <end position="501"/>
    </location>
</feature>
<dbReference type="Pfam" id="PF20410">
    <property type="entry name" value="X-Tfes_XVIPCD"/>
    <property type="match status" value="1"/>
</dbReference>
<dbReference type="STRING" id="1440763.BJI69_10450"/>
<keyword evidence="5" id="KW-1185">Reference proteome</keyword>
<dbReference type="InterPro" id="IPR036366">
    <property type="entry name" value="PGBDSf"/>
</dbReference>
<protein>
    <submittedName>
        <fullName evidence="4">Uncharacterized protein</fullName>
    </submittedName>
</protein>
<dbReference type="Proteomes" id="UP000182987">
    <property type="component" value="Chromosome"/>
</dbReference>
<dbReference type="EMBL" id="CP017480">
    <property type="protein sequence ID" value="APG04273.1"/>
    <property type="molecule type" value="Genomic_DNA"/>
</dbReference>
<sequence>MAGIDTHDVNSLAGATYFVVGRGTEGGPSSYHLSITGVTSGTSDPNWGHANRIIADSGYSLGTIQVDLGKRGTWALGATDGAALKPGETTYVDGIIDQSSKYAKDHGLTYTGDTAKLRSDLLTHGNGEHGRTTLHFIDADTRNSINAWAGSQDGQKWVHTNIDYPQIKNATQSAMDTLDKYGKNIPEDHRLETVAILAKTENQIPSQMKKFEKVLQDGGDYNAVLAKANEIKETYSYYDGPKAAALAEQYKNAYKDPEKAAALDRAHTKVGNANFDPSKAGDDADIKAALKAIGQGGRAHAPASHGSLKDGSHGEKVTALQTDLAKLGITDAHGRALRPDGDFGPGTKAAVEKFQREHGLTADGVAGPKTLEAVQKAAHPPQVAHPTQAGPAAPVSHPNVGSLADPGHPGNGIYKQALDGVKIIDAKMGRPSDHMSENLAGSLAVAARKEDLSRVNHVEISDDGKRAYAMQGETSSPFKRVAEVDVAQSVAKPLEQSSAEYARMDQQQAEKPVVSQPVQTQQPQAPQQSHGP</sequence>
<feature type="domain" description="Peptidoglycan binding-like" evidence="2">
    <location>
        <begin position="314"/>
        <end position="373"/>
    </location>
</feature>
<feature type="region of interest" description="Disordered" evidence="1">
    <location>
        <begin position="380"/>
        <end position="412"/>
    </location>
</feature>
<dbReference type="InterPro" id="IPR002477">
    <property type="entry name" value="Peptidoglycan-bd-like"/>
</dbReference>
<dbReference type="InterPro" id="IPR046519">
    <property type="entry name" value="X-Tfes_XVIPCD"/>
</dbReference>
<dbReference type="KEGG" id="lrz:BJI69_10450"/>
<evidence type="ECO:0000313" key="4">
    <source>
        <dbReference type="EMBL" id="APG04273.1"/>
    </source>
</evidence>
<feature type="compositionally biased region" description="Low complexity" evidence="1">
    <location>
        <begin position="512"/>
        <end position="532"/>
    </location>
</feature>
<dbReference type="OrthoDB" id="5939551at2"/>
<dbReference type="RefSeq" id="WP_052767284.1">
    <property type="nucleotide sequence ID" value="NZ_CP017480.1"/>
</dbReference>